<evidence type="ECO:0000313" key="3">
    <source>
        <dbReference type="Proteomes" id="UP001057498"/>
    </source>
</evidence>
<name>A0ABM7YL93_9BURK</name>
<proteinExistence type="predicted"/>
<protein>
    <submittedName>
        <fullName evidence="2">Uncharacterized protein</fullName>
    </submittedName>
</protein>
<dbReference type="EMBL" id="AP025730">
    <property type="protein sequence ID" value="BDI05137.1"/>
    <property type="molecule type" value="Genomic_DNA"/>
</dbReference>
<reference evidence="2" key="1">
    <citation type="submission" date="2022-04" db="EMBL/GenBank/DDBJ databases">
        <title>Whole genome sequence of Sphaerotilus sp. FB-5.</title>
        <authorList>
            <person name="Takeda M."/>
            <person name="Narihara S."/>
            <person name="Akimoto M."/>
            <person name="Akimoto R."/>
            <person name="Nishiyashiki S."/>
            <person name="Murakami T."/>
        </authorList>
    </citation>
    <scope>NUCLEOTIDE SEQUENCE</scope>
    <source>
        <strain evidence="2">FB-5</strain>
    </source>
</reference>
<accession>A0ABM7YL93</accession>
<dbReference type="Proteomes" id="UP001057498">
    <property type="component" value="Chromosome"/>
</dbReference>
<organism evidence="2 3">
    <name type="scientific">Sphaerotilus microaerophilus</name>
    <dbReference type="NCBI Taxonomy" id="2914710"/>
    <lineage>
        <taxon>Bacteria</taxon>
        <taxon>Pseudomonadati</taxon>
        <taxon>Pseudomonadota</taxon>
        <taxon>Betaproteobacteria</taxon>
        <taxon>Burkholderiales</taxon>
        <taxon>Sphaerotilaceae</taxon>
        <taxon>Sphaerotilus</taxon>
    </lineage>
</organism>
<sequence>MAKRKAPKVSQTVGSEKPANAQAIDSAGSSCTAPVAVRKDSAIKPIAPPGNPVTTKAVIAAANTAK</sequence>
<feature type="region of interest" description="Disordered" evidence="1">
    <location>
        <begin position="1"/>
        <end position="31"/>
    </location>
</feature>
<evidence type="ECO:0000256" key="1">
    <source>
        <dbReference type="SAM" id="MobiDB-lite"/>
    </source>
</evidence>
<evidence type="ECO:0000313" key="2">
    <source>
        <dbReference type="EMBL" id="BDI05137.1"/>
    </source>
</evidence>
<keyword evidence="3" id="KW-1185">Reference proteome</keyword>
<gene>
    <name evidence="2" type="ORF">CATMQ487_21070</name>
</gene>